<sequence>MQSLLMESDEHQEPAANGDFIAPTSQQTPVYDITDVTPEPTRTTIPTQLVKSLIHTEELTLYDQLWFRTISGCAGYEEVLFDSQNPRVQPLFVGEVPGVDIERVLAVWRPGPRTREALGEDIYKRYLAACEKQRLAAKTIEEKTRINNKVHLLQLYDTF</sequence>
<dbReference type="EMBL" id="JAYKXP010000044">
    <property type="protein sequence ID" value="KAK7037731.1"/>
    <property type="molecule type" value="Genomic_DNA"/>
</dbReference>
<gene>
    <name evidence="2" type="ORF">VNI00_010692</name>
</gene>
<accession>A0AAW0CHI3</accession>
<protein>
    <submittedName>
        <fullName evidence="2">Uncharacterized protein</fullName>
    </submittedName>
</protein>
<evidence type="ECO:0000256" key="1">
    <source>
        <dbReference type="SAM" id="MobiDB-lite"/>
    </source>
</evidence>
<organism evidence="2 3">
    <name type="scientific">Paramarasmius palmivorus</name>
    <dbReference type="NCBI Taxonomy" id="297713"/>
    <lineage>
        <taxon>Eukaryota</taxon>
        <taxon>Fungi</taxon>
        <taxon>Dikarya</taxon>
        <taxon>Basidiomycota</taxon>
        <taxon>Agaricomycotina</taxon>
        <taxon>Agaricomycetes</taxon>
        <taxon>Agaricomycetidae</taxon>
        <taxon>Agaricales</taxon>
        <taxon>Marasmiineae</taxon>
        <taxon>Marasmiaceae</taxon>
        <taxon>Paramarasmius</taxon>
    </lineage>
</organism>
<reference evidence="2 3" key="1">
    <citation type="submission" date="2024-01" db="EMBL/GenBank/DDBJ databases">
        <title>A draft genome for a cacao thread blight-causing isolate of Paramarasmius palmivorus.</title>
        <authorList>
            <person name="Baruah I.K."/>
            <person name="Bukari Y."/>
            <person name="Amoako-Attah I."/>
            <person name="Meinhardt L.W."/>
            <person name="Bailey B.A."/>
            <person name="Cohen S.P."/>
        </authorList>
    </citation>
    <scope>NUCLEOTIDE SEQUENCE [LARGE SCALE GENOMIC DNA]</scope>
    <source>
        <strain evidence="2 3">GH-12</strain>
    </source>
</reference>
<keyword evidence="3" id="KW-1185">Reference proteome</keyword>
<dbReference type="Proteomes" id="UP001383192">
    <property type="component" value="Unassembled WGS sequence"/>
</dbReference>
<evidence type="ECO:0000313" key="2">
    <source>
        <dbReference type="EMBL" id="KAK7037731.1"/>
    </source>
</evidence>
<feature type="region of interest" description="Disordered" evidence="1">
    <location>
        <begin position="1"/>
        <end position="23"/>
    </location>
</feature>
<comment type="caution">
    <text evidence="2">The sequence shown here is derived from an EMBL/GenBank/DDBJ whole genome shotgun (WGS) entry which is preliminary data.</text>
</comment>
<evidence type="ECO:0000313" key="3">
    <source>
        <dbReference type="Proteomes" id="UP001383192"/>
    </source>
</evidence>
<name>A0AAW0CHI3_9AGAR</name>
<dbReference type="AlphaFoldDB" id="A0AAW0CHI3"/>
<proteinExistence type="predicted"/>